<keyword evidence="2" id="KW-1185">Reference proteome</keyword>
<proteinExistence type="predicted"/>
<accession>A0ACC1DBM1</accession>
<evidence type="ECO:0000313" key="2">
    <source>
        <dbReference type="Proteomes" id="UP000824533"/>
    </source>
</evidence>
<evidence type="ECO:0000313" key="1">
    <source>
        <dbReference type="EMBL" id="KAJ0180802.1"/>
    </source>
</evidence>
<comment type="caution">
    <text evidence="1">The sequence shown here is derived from an EMBL/GenBank/DDBJ whole genome shotgun (WGS) entry which is preliminary data.</text>
</comment>
<gene>
    <name evidence="1" type="ORF">K1T71_004206</name>
</gene>
<sequence>MYARMTYQYGVSNVRSGGYKSRQALGWSRRRGAARGARSGAAEGVSGDRSHDADDTSPVVSESVVRVGDALLIGVSVTEAVIDESSLMCSVSL</sequence>
<organism evidence="1 2">
    <name type="scientific">Dendrolimus kikuchii</name>
    <dbReference type="NCBI Taxonomy" id="765133"/>
    <lineage>
        <taxon>Eukaryota</taxon>
        <taxon>Metazoa</taxon>
        <taxon>Ecdysozoa</taxon>
        <taxon>Arthropoda</taxon>
        <taxon>Hexapoda</taxon>
        <taxon>Insecta</taxon>
        <taxon>Pterygota</taxon>
        <taxon>Neoptera</taxon>
        <taxon>Endopterygota</taxon>
        <taxon>Lepidoptera</taxon>
        <taxon>Glossata</taxon>
        <taxon>Ditrysia</taxon>
        <taxon>Bombycoidea</taxon>
        <taxon>Lasiocampidae</taxon>
        <taxon>Dendrolimus</taxon>
    </lineage>
</organism>
<reference evidence="1 2" key="1">
    <citation type="journal article" date="2021" name="Front. Genet.">
        <title>Chromosome-Level Genome Assembly Reveals Significant Gene Expansion in the Toll and IMD Signaling Pathways of Dendrolimus kikuchii.</title>
        <authorList>
            <person name="Zhou J."/>
            <person name="Wu P."/>
            <person name="Xiong Z."/>
            <person name="Liu N."/>
            <person name="Zhao N."/>
            <person name="Ji M."/>
            <person name="Qiu Y."/>
            <person name="Yang B."/>
        </authorList>
    </citation>
    <scope>NUCLEOTIDE SEQUENCE [LARGE SCALE GENOMIC DNA]</scope>
    <source>
        <strain evidence="1">Ann1</strain>
    </source>
</reference>
<protein>
    <submittedName>
        <fullName evidence="1">Uncharacterized protein</fullName>
    </submittedName>
</protein>
<dbReference type="Proteomes" id="UP000824533">
    <property type="component" value="Linkage Group LG06"/>
</dbReference>
<dbReference type="EMBL" id="CM034392">
    <property type="protein sequence ID" value="KAJ0180802.1"/>
    <property type="molecule type" value="Genomic_DNA"/>
</dbReference>
<name>A0ACC1DBM1_9NEOP</name>